<proteinExistence type="predicted"/>
<protein>
    <submittedName>
        <fullName evidence="2">Uncharacterized protein</fullName>
    </submittedName>
</protein>
<accession>A0A375BX05</accession>
<name>A0A375BX05_9BURK</name>
<feature type="region of interest" description="Disordered" evidence="1">
    <location>
        <begin position="88"/>
        <end position="114"/>
    </location>
</feature>
<organism evidence="2">
    <name type="scientific">Cupriavidus taiwanensis</name>
    <dbReference type="NCBI Taxonomy" id="164546"/>
    <lineage>
        <taxon>Bacteria</taxon>
        <taxon>Pseudomonadati</taxon>
        <taxon>Pseudomonadota</taxon>
        <taxon>Betaproteobacteria</taxon>
        <taxon>Burkholderiales</taxon>
        <taxon>Burkholderiaceae</taxon>
        <taxon>Cupriavidus</taxon>
    </lineage>
</organism>
<dbReference type="EMBL" id="OFSP01000027">
    <property type="protein sequence ID" value="SOY57307.1"/>
    <property type="molecule type" value="Genomic_DNA"/>
</dbReference>
<reference evidence="2" key="1">
    <citation type="submission" date="2018-01" db="EMBL/GenBank/DDBJ databases">
        <authorList>
            <person name="Clerissi C."/>
        </authorList>
    </citation>
    <scope>NUCLEOTIDE SEQUENCE</scope>
    <source>
        <strain evidence="2">Cupriavidus taiwanensis STM 3521</strain>
    </source>
</reference>
<gene>
    <name evidence="2" type="ORF">CBM2589_B60075</name>
</gene>
<evidence type="ECO:0000313" key="2">
    <source>
        <dbReference type="EMBL" id="SOY57307.1"/>
    </source>
</evidence>
<dbReference type="RefSeq" id="WP_116336345.1">
    <property type="nucleotide sequence ID" value="NZ_LT976856.1"/>
</dbReference>
<sequence length="149" mass="15074">MMDAHDGSAGSGGNRRRRVATLLAGAGVLALAACASSGGGASKFDVDAFLRAPDSALPEVVGNPAFLAATRVSATDCAVMLQSASTGVLEDLPPSSSARGPAWLLHPKDQPKDQPGQVWLVVSEAGGERTCHGPLPADAMKTLATRARG</sequence>
<comment type="caution">
    <text evidence="2">The sequence shown here is derived from an EMBL/GenBank/DDBJ whole genome shotgun (WGS) entry which is preliminary data.</text>
</comment>
<evidence type="ECO:0000256" key="1">
    <source>
        <dbReference type="SAM" id="MobiDB-lite"/>
    </source>
</evidence>
<dbReference type="Proteomes" id="UP000256297">
    <property type="component" value="Chromosome CBM2589_b"/>
</dbReference>
<dbReference type="AlphaFoldDB" id="A0A375BX05"/>